<evidence type="ECO:0000313" key="4">
    <source>
        <dbReference type="EMBL" id="KAK6952492.1"/>
    </source>
</evidence>
<accession>A0AAX6MJY5</accession>
<keyword evidence="1" id="KW-0521">NADP</keyword>
<dbReference type="Pfam" id="PF08546">
    <property type="entry name" value="ApbA_C"/>
    <property type="match status" value="1"/>
</dbReference>
<dbReference type="InterPro" id="IPR013752">
    <property type="entry name" value="KPA_reductase"/>
</dbReference>
<evidence type="ECO:0000313" key="5">
    <source>
        <dbReference type="Proteomes" id="UP001369815"/>
    </source>
</evidence>
<dbReference type="PANTHER" id="PTHR43765:SF2">
    <property type="entry name" value="2-DEHYDROPANTOATE 2-REDUCTASE"/>
    <property type="match status" value="1"/>
</dbReference>
<evidence type="ECO:0000256" key="1">
    <source>
        <dbReference type="ARBA" id="ARBA00022857"/>
    </source>
</evidence>
<dbReference type="GO" id="GO:0005739">
    <property type="term" value="C:mitochondrion"/>
    <property type="evidence" value="ECO:0007669"/>
    <property type="project" value="TreeGrafter"/>
</dbReference>
<proteinExistence type="predicted"/>
<comment type="caution">
    <text evidence="4">The sequence shown here is derived from an EMBL/GenBank/DDBJ whole genome shotgun (WGS) entry which is preliminary data.</text>
</comment>
<keyword evidence="2" id="KW-0560">Oxidoreductase</keyword>
<dbReference type="GO" id="GO:0050661">
    <property type="term" value="F:NADP binding"/>
    <property type="evidence" value="ECO:0007669"/>
    <property type="project" value="TreeGrafter"/>
</dbReference>
<keyword evidence="5" id="KW-1185">Reference proteome</keyword>
<feature type="domain" description="Ketopantoate reductase C-terminal" evidence="3">
    <location>
        <begin position="289"/>
        <end position="412"/>
    </location>
</feature>
<dbReference type="InterPro" id="IPR008927">
    <property type="entry name" value="6-PGluconate_DH-like_C_sf"/>
</dbReference>
<organism evidence="4 5">
    <name type="scientific">Daldinia eschscholtzii</name>
    <dbReference type="NCBI Taxonomy" id="292717"/>
    <lineage>
        <taxon>Eukaryota</taxon>
        <taxon>Fungi</taxon>
        <taxon>Dikarya</taxon>
        <taxon>Ascomycota</taxon>
        <taxon>Pezizomycotina</taxon>
        <taxon>Sordariomycetes</taxon>
        <taxon>Xylariomycetidae</taxon>
        <taxon>Xylariales</taxon>
        <taxon>Hypoxylaceae</taxon>
        <taxon>Daldinia</taxon>
    </lineage>
</organism>
<gene>
    <name evidence="4" type="ORF">Daesc_007031</name>
</gene>
<dbReference type="PANTHER" id="PTHR43765">
    <property type="entry name" value="2-DEHYDROPANTOATE 2-REDUCTASE-RELATED"/>
    <property type="match status" value="1"/>
</dbReference>
<dbReference type="Gene3D" id="1.10.1040.10">
    <property type="entry name" value="N-(1-d-carboxylethyl)-l-norvaline Dehydrogenase, domain 2"/>
    <property type="match status" value="1"/>
</dbReference>
<sequence>MTRPGSNESVAISHPFYASPLISKVATPAPPSARASTAVAAAAAEINTPTEEEEAPLRPIPNIRLSNKIHVVGFDPHARFITHALSADPKLPPVQILTHSPIPLRSWGQEGRAINIHDSKGHPISTRNIVCPDYVNPRTWKLRAPPPILDNIIVSTTSRAVLPTLYALRDRIDRRTTVCLMEPGLGAVEKLNEELFQVPALRPNYVICHSTHKLSRHSYYKYSIRHIPGRLYLYAVPRDDEDEDIDRATSQILGSQHTQHMIDLLSAATELDAVSATWLQMLVHKLPDMMFESLADALSAVLDCRYDLVRSNRNAMSLWHELFDETVHIISSLPEFQNHRKKFRFLHERRFAAMLRVRLENQGREYSKWISEVRRGREPPIQFTNGYFVRRAQEVGVNHETNSLVMSMVEAKVESRRKMHQIPFNLMEDYDD</sequence>
<evidence type="ECO:0000259" key="3">
    <source>
        <dbReference type="Pfam" id="PF08546"/>
    </source>
</evidence>
<name>A0AAX6MJY5_9PEZI</name>
<dbReference type="InterPro" id="IPR050838">
    <property type="entry name" value="Ketopantoate_reductase"/>
</dbReference>
<dbReference type="InterPro" id="IPR013328">
    <property type="entry name" value="6PGD_dom2"/>
</dbReference>
<reference evidence="4 5" key="1">
    <citation type="journal article" date="2024" name="Front Chem Biol">
        <title>Unveiling the potential of Daldinia eschscholtzii MFLUCC 19-0629 through bioactivity and bioinformatics studies for enhanced sustainable agriculture production.</title>
        <authorList>
            <person name="Brooks S."/>
            <person name="Weaver J.A."/>
            <person name="Klomchit A."/>
            <person name="Alharthi S.A."/>
            <person name="Onlamun T."/>
            <person name="Nurani R."/>
            <person name="Vong T.K."/>
            <person name="Alberti F."/>
            <person name="Greco C."/>
        </authorList>
    </citation>
    <scope>NUCLEOTIDE SEQUENCE [LARGE SCALE GENOMIC DNA]</scope>
    <source>
        <strain evidence="4">MFLUCC 19-0629</strain>
    </source>
</reference>
<dbReference type="EMBL" id="JBANMG010000006">
    <property type="protein sequence ID" value="KAK6952492.1"/>
    <property type="molecule type" value="Genomic_DNA"/>
</dbReference>
<dbReference type="AlphaFoldDB" id="A0AAX6MJY5"/>
<evidence type="ECO:0000256" key="2">
    <source>
        <dbReference type="ARBA" id="ARBA00023002"/>
    </source>
</evidence>
<dbReference type="Proteomes" id="UP001369815">
    <property type="component" value="Unassembled WGS sequence"/>
</dbReference>
<dbReference type="GO" id="GO:0008677">
    <property type="term" value="F:2-dehydropantoate 2-reductase activity"/>
    <property type="evidence" value="ECO:0007669"/>
    <property type="project" value="TreeGrafter"/>
</dbReference>
<dbReference type="SUPFAM" id="SSF48179">
    <property type="entry name" value="6-phosphogluconate dehydrogenase C-terminal domain-like"/>
    <property type="match status" value="1"/>
</dbReference>
<protein>
    <recommendedName>
        <fullName evidence="3">Ketopantoate reductase C-terminal domain-containing protein</fullName>
    </recommendedName>
</protein>